<evidence type="ECO:0000256" key="1">
    <source>
        <dbReference type="ARBA" id="ARBA00022741"/>
    </source>
</evidence>
<keyword evidence="5 7" id="KW-0694">RNA-binding</keyword>
<evidence type="ECO:0000256" key="3">
    <source>
        <dbReference type="ARBA" id="ARBA00022806"/>
    </source>
</evidence>
<dbReference type="EMBL" id="KK121221">
    <property type="protein sequence ID" value="KFM80008.1"/>
    <property type="molecule type" value="Genomic_DNA"/>
</dbReference>
<dbReference type="PANTHER" id="PTHR24031">
    <property type="entry name" value="RNA HELICASE"/>
    <property type="match status" value="1"/>
</dbReference>
<comment type="function">
    <text evidence="7">RNA helicase.</text>
</comment>
<name>A0A087URL9_STEMI</name>
<dbReference type="PROSITE" id="PS51192">
    <property type="entry name" value="HELICASE_ATP_BIND_1"/>
    <property type="match status" value="1"/>
</dbReference>
<evidence type="ECO:0000313" key="12">
    <source>
        <dbReference type="Proteomes" id="UP000054359"/>
    </source>
</evidence>
<evidence type="ECO:0000256" key="4">
    <source>
        <dbReference type="ARBA" id="ARBA00022840"/>
    </source>
</evidence>
<dbReference type="InterPro" id="IPR025313">
    <property type="entry name" value="SPB4-like_CTE"/>
</dbReference>
<comment type="similarity">
    <text evidence="6">Belongs to the DEAD box helicase family.</text>
</comment>
<dbReference type="STRING" id="407821.A0A087URL9"/>
<dbReference type="EC" id="3.6.4.13" evidence="7"/>
<comment type="catalytic activity">
    <reaction evidence="7">
        <text>ATP + H2O = ADP + phosphate + H(+)</text>
        <dbReference type="Rhea" id="RHEA:13065"/>
        <dbReference type="ChEBI" id="CHEBI:15377"/>
        <dbReference type="ChEBI" id="CHEBI:15378"/>
        <dbReference type="ChEBI" id="CHEBI:30616"/>
        <dbReference type="ChEBI" id="CHEBI:43474"/>
        <dbReference type="ChEBI" id="CHEBI:456216"/>
        <dbReference type="EC" id="3.6.4.13"/>
    </reaction>
</comment>
<dbReference type="InterPro" id="IPR001650">
    <property type="entry name" value="Helicase_C-like"/>
</dbReference>
<keyword evidence="2 6" id="KW-0378">Hydrolase</keyword>
<dbReference type="PROSITE" id="PS51194">
    <property type="entry name" value="HELICASE_CTER"/>
    <property type="match status" value="1"/>
</dbReference>
<comment type="domain">
    <text evidence="7">The Q motif is unique to and characteristic of the DEAD box family of RNA helicases and controls ATP binding and hydrolysis.</text>
</comment>
<dbReference type="SMART" id="SM00490">
    <property type="entry name" value="HELICc"/>
    <property type="match status" value="1"/>
</dbReference>
<dbReference type="GO" id="GO:0003723">
    <property type="term" value="F:RNA binding"/>
    <property type="evidence" value="ECO:0007669"/>
    <property type="project" value="UniProtKB-UniRule"/>
</dbReference>
<sequence>MSDSKTEDAGFVLNLSEDGDKKKRNDAVNTESPDVKTNSSFIEDSDTSPSCAFKLKNKSKFLKKQTLFSKSHNSSPKSVDTKQKLGHDNLHFSSIFKSNPEIPHLNVCKQKAKSEPLFSTKTFDDLDLHPHLVSCLKSRLEAVRLTKVQESSIPILLQGQDALIKSCTGSGKTLAYAVPIVQKLQEMNPKVQRSDGVYALVIVPTRELALQCFECFSKLTKAFTWIVPGYLIGGEKKKSEKARLRKGINILISTPGRLLDHMEHTSCLSLSKILWLVIDEADKLLEQGFEEAVTKIISQCNENRHSILLSATLSKGVENLAGMSLSDPVHIDVGISAGKESGEFENLIVPTNLKQYIVVVPSKLRLAAISGFIIDNCLKGGFKALIFMCSQSAVNFHYSLFSGVLGTLLQAREKKCKFYRLHGNMKQEERTEIFNSFKSAKEGVLLCTDVAARGLDLLHVDWIVQYSAPSSAEIYVHRVGRTARIGKKGNSLLFLLPSESNFAHLLGQHKISYDEIPASKFLQFILLVNEVLSPKNKTTAEECATALHSKYENEVYAESVLHDEAKEAFASYVQSYASYPKNIRHVLPFKALHLGHVAKSFCLREAPSSLGCNIPNAERPKQRKLSAKPQKRKMQVVISEYDSGLSALTHDFGRKPKR</sequence>
<feature type="region of interest" description="Disordered" evidence="8">
    <location>
        <begin position="1"/>
        <end position="48"/>
    </location>
</feature>
<protein>
    <recommendedName>
        <fullName evidence="7">ATP-dependent RNA helicase</fullName>
        <ecNumber evidence="7">3.6.4.13</ecNumber>
    </recommendedName>
</protein>
<feature type="domain" description="Helicase ATP-binding" evidence="9">
    <location>
        <begin position="153"/>
        <end position="331"/>
    </location>
</feature>
<dbReference type="SMART" id="SM01178">
    <property type="entry name" value="DUF4217"/>
    <property type="match status" value="1"/>
</dbReference>
<dbReference type="InterPro" id="IPR027417">
    <property type="entry name" value="P-loop_NTPase"/>
</dbReference>
<evidence type="ECO:0000313" key="11">
    <source>
        <dbReference type="EMBL" id="KFM80008.1"/>
    </source>
</evidence>
<feature type="non-terminal residue" evidence="11">
    <location>
        <position position="658"/>
    </location>
</feature>
<dbReference type="InterPro" id="IPR011545">
    <property type="entry name" value="DEAD/DEAH_box_helicase_dom"/>
</dbReference>
<feature type="domain" description="Helicase C-terminal" evidence="10">
    <location>
        <begin position="352"/>
        <end position="551"/>
    </location>
</feature>
<keyword evidence="12" id="KW-1185">Reference proteome</keyword>
<dbReference type="CDD" id="cd18787">
    <property type="entry name" value="SF2_C_DEAD"/>
    <property type="match status" value="1"/>
</dbReference>
<reference evidence="11 12" key="1">
    <citation type="submission" date="2013-11" db="EMBL/GenBank/DDBJ databases">
        <title>Genome sequencing of Stegodyphus mimosarum.</title>
        <authorList>
            <person name="Bechsgaard J."/>
        </authorList>
    </citation>
    <scope>NUCLEOTIDE SEQUENCE [LARGE SCALE GENOMIC DNA]</scope>
</reference>
<evidence type="ECO:0000256" key="8">
    <source>
        <dbReference type="SAM" id="MobiDB-lite"/>
    </source>
</evidence>
<dbReference type="Gene3D" id="3.40.50.300">
    <property type="entry name" value="P-loop containing nucleotide triphosphate hydrolases"/>
    <property type="match status" value="2"/>
</dbReference>
<evidence type="ECO:0000256" key="2">
    <source>
        <dbReference type="ARBA" id="ARBA00022801"/>
    </source>
</evidence>
<evidence type="ECO:0000256" key="5">
    <source>
        <dbReference type="ARBA" id="ARBA00022884"/>
    </source>
</evidence>
<feature type="compositionally biased region" description="Polar residues" evidence="8">
    <location>
        <begin position="27"/>
        <end position="48"/>
    </location>
</feature>
<dbReference type="AlphaFoldDB" id="A0A087URL9"/>
<gene>
    <name evidence="11" type="ORF">X975_07359</name>
</gene>
<evidence type="ECO:0000259" key="9">
    <source>
        <dbReference type="PROSITE" id="PS51192"/>
    </source>
</evidence>
<dbReference type="Pfam" id="PF00271">
    <property type="entry name" value="Helicase_C"/>
    <property type="match status" value="1"/>
</dbReference>
<organism evidence="11 12">
    <name type="scientific">Stegodyphus mimosarum</name>
    <name type="common">African social velvet spider</name>
    <dbReference type="NCBI Taxonomy" id="407821"/>
    <lineage>
        <taxon>Eukaryota</taxon>
        <taxon>Metazoa</taxon>
        <taxon>Ecdysozoa</taxon>
        <taxon>Arthropoda</taxon>
        <taxon>Chelicerata</taxon>
        <taxon>Arachnida</taxon>
        <taxon>Araneae</taxon>
        <taxon>Araneomorphae</taxon>
        <taxon>Entelegynae</taxon>
        <taxon>Eresoidea</taxon>
        <taxon>Eresidae</taxon>
        <taxon>Stegodyphus</taxon>
    </lineage>
</organism>
<dbReference type="CDD" id="cd17949">
    <property type="entry name" value="DEADc_DDX31"/>
    <property type="match status" value="1"/>
</dbReference>
<evidence type="ECO:0000256" key="6">
    <source>
        <dbReference type="RuleBase" id="RU000492"/>
    </source>
</evidence>
<accession>A0A087URL9</accession>
<dbReference type="Proteomes" id="UP000054359">
    <property type="component" value="Unassembled WGS sequence"/>
</dbReference>
<dbReference type="GO" id="GO:0016887">
    <property type="term" value="F:ATP hydrolysis activity"/>
    <property type="evidence" value="ECO:0007669"/>
    <property type="project" value="RHEA"/>
</dbReference>
<dbReference type="OrthoDB" id="422663at2759"/>
<proteinExistence type="inferred from homology"/>
<keyword evidence="4 6" id="KW-0067">ATP-binding</keyword>
<dbReference type="Pfam" id="PF13959">
    <property type="entry name" value="CTE_SPB4"/>
    <property type="match status" value="1"/>
</dbReference>
<evidence type="ECO:0000256" key="7">
    <source>
        <dbReference type="RuleBase" id="RU365068"/>
    </source>
</evidence>
<dbReference type="SUPFAM" id="SSF52540">
    <property type="entry name" value="P-loop containing nucleoside triphosphate hydrolases"/>
    <property type="match status" value="1"/>
</dbReference>
<dbReference type="OMA" id="IHEQICE"/>
<dbReference type="Pfam" id="PF00270">
    <property type="entry name" value="DEAD"/>
    <property type="match status" value="1"/>
</dbReference>
<keyword evidence="3 6" id="KW-0347">Helicase</keyword>
<keyword evidence="1 6" id="KW-0547">Nucleotide-binding</keyword>
<dbReference type="PROSITE" id="PS00039">
    <property type="entry name" value="DEAD_ATP_HELICASE"/>
    <property type="match status" value="1"/>
</dbReference>
<dbReference type="InterPro" id="IPR000629">
    <property type="entry name" value="RNA-helicase_DEAD-box_CS"/>
</dbReference>
<dbReference type="SMART" id="SM00487">
    <property type="entry name" value="DEXDc"/>
    <property type="match status" value="1"/>
</dbReference>
<dbReference type="InterPro" id="IPR014001">
    <property type="entry name" value="Helicase_ATP-bd"/>
</dbReference>
<dbReference type="GO" id="GO:0005524">
    <property type="term" value="F:ATP binding"/>
    <property type="evidence" value="ECO:0007669"/>
    <property type="project" value="UniProtKB-UniRule"/>
</dbReference>
<dbReference type="GO" id="GO:0003724">
    <property type="term" value="F:RNA helicase activity"/>
    <property type="evidence" value="ECO:0007669"/>
    <property type="project" value="UniProtKB-EC"/>
</dbReference>
<evidence type="ECO:0000259" key="10">
    <source>
        <dbReference type="PROSITE" id="PS51194"/>
    </source>
</evidence>